<evidence type="ECO:0000313" key="2">
    <source>
        <dbReference type="EMBL" id="EGX57733.1"/>
    </source>
</evidence>
<feature type="compositionally biased region" description="Low complexity" evidence="1">
    <location>
        <begin position="184"/>
        <end position="201"/>
    </location>
</feature>
<accession>G2GFI1</accession>
<evidence type="ECO:0000313" key="3">
    <source>
        <dbReference type="Proteomes" id="UP000004217"/>
    </source>
</evidence>
<gene>
    <name evidence="2" type="ORF">SZN_21326</name>
</gene>
<evidence type="ECO:0000256" key="1">
    <source>
        <dbReference type="SAM" id="MobiDB-lite"/>
    </source>
</evidence>
<dbReference type="RefSeq" id="WP_007498333.1">
    <property type="nucleotide sequence ID" value="NZ_AGBF01000080.1"/>
</dbReference>
<organism evidence="2 3">
    <name type="scientific">Streptomyces zinciresistens K42</name>
    <dbReference type="NCBI Taxonomy" id="700597"/>
    <lineage>
        <taxon>Bacteria</taxon>
        <taxon>Bacillati</taxon>
        <taxon>Actinomycetota</taxon>
        <taxon>Actinomycetes</taxon>
        <taxon>Kitasatosporales</taxon>
        <taxon>Streptomycetaceae</taxon>
        <taxon>Streptomyces</taxon>
    </lineage>
</organism>
<comment type="caution">
    <text evidence="2">The sequence shown here is derived from an EMBL/GenBank/DDBJ whole genome shotgun (WGS) entry which is preliminary data.</text>
</comment>
<protein>
    <submittedName>
        <fullName evidence="2">Uncharacterized protein</fullName>
    </submittedName>
</protein>
<dbReference type="OrthoDB" id="9947324at2"/>
<dbReference type="PATRIC" id="fig|700597.3.peg.4188"/>
<feature type="region of interest" description="Disordered" evidence="1">
    <location>
        <begin position="175"/>
        <end position="201"/>
    </location>
</feature>
<sequence length="201" mass="21447">MSEESQSPPGGGIDYTKFMYDKTVPGTVPPVDVPRPQRVDFGIDTLGQWRIEVRAEDGTLLDWADDGLGEEPTDLAAYPVDSPVGAVDLQAELKRRFPDAVIVWRPGVMNSLNEHRAAAHRALATAAADRAKANEAADDAEVSLRKALRLAQPAGIGPTEIAERTGYARSTITKTLRNMPRPPAAAAADGRVPAQPDGAAE</sequence>
<reference evidence="2 3" key="1">
    <citation type="submission" date="2011-08" db="EMBL/GenBank/DDBJ databases">
        <authorList>
            <person name="Lin Y."/>
            <person name="Hao X."/>
            <person name="Johnstone L."/>
            <person name="Miller S.J."/>
            <person name="Wei G."/>
            <person name="Rensing C."/>
        </authorList>
    </citation>
    <scope>NUCLEOTIDE SEQUENCE [LARGE SCALE GENOMIC DNA]</scope>
    <source>
        <strain evidence="2 3">K42</strain>
    </source>
</reference>
<dbReference type="EMBL" id="AGBF01000080">
    <property type="protein sequence ID" value="EGX57733.1"/>
    <property type="molecule type" value="Genomic_DNA"/>
</dbReference>
<dbReference type="AlphaFoldDB" id="G2GFI1"/>
<name>G2GFI1_9ACTN</name>
<keyword evidence="3" id="KW-1185">Reference proteome</keyword>
<dbReference type="Proteomes" id="UP000004217">
    <property type="component" value="Unassembled WGS sequence"/>
</dbReference>
<proteinExistence type="predicted"/>